<organism evidence="1">
    <name type="scientific">Serratia marcescens</name>
    <dbReference type="NCBI Taxonomy" id="615"/>
    <lineage>
        <taxon>Bacteria</taxon>
        <taxon>Pseudomonadati</taxon>
        <taxon>Pseudomonadota</taxon>
        <taxon>Gammaproteobacteria</taxon>
        <taxon>Enterobacterales</taxon>
        <taxon>Yersiniaceae</taxon>
        <taxon>Serratia</taxon>
    </lineage>
</organism>
<dbReference type="EMBL" id="LT575490">
    <property type="protein sequence ID" value="SAY43295.1"/>
    <property type="molecule type" value="Genomic_DNA"/>
</dbReference>
<proteinExistence type="predicted"/>
<dbReference type="AlphaFoldDB" id="A0A1C3HE55"/>
<gene>
    <name evidence="1" type="ORF">PWN146_01986</name>
</gene>
<name>A0A1C3HE55_SERMA</name>
<reference evidence="1" key="1">
    <citation type="submission" date="2016-05" db="EMBL/GenBank/DDBJ databases">
        <authorList>
            <person name="Cock P.J.A."/>
            <person name="Cock P.J.A."/>
        </authorList>
    </citation>
    <scope>NUCLEOTIDE SEQUENCE</scope>
    <source>
        <strain evidence="1">PWN146_assembly</strain>
    </source>
</reference>
<sequence>MYEGYPDFQRIIICDDQRFVAAYRQNDAYYLYPQALSILAADPLAFSLDIVRSYSTESLYGWLNFTTQLQFAGEQSLQVFKQQYPDCAVKALPVLPGSLGFDVPIDYHSELYGRHYDTTWYSAQCSQFIILLNAASTQLIERTLLDETIGFNARLDGFVEGVSPRLAYRVEFDARVLILALAAGVEGAHAVGNTGIVFPYDGLTLYLSRNLTRLPLDIDPPPPANDPAGDLLLSQALLDRLYNLYGAPSAGPAAGNLAQILLTPPPHTGRTRCDLANVALTQRPLCFTLDPFAAAQQIAKVSPDTIIHRTTAPPLPAGEREINVFYAYPLGLQSGVTIDIQLTVPPGNIYPIEQTQTLALRPDRSWLTFKFHNSTLDAQPFFYQIRVNYPQDGVYRTLPGEQRRCDEDNLVLDYAALPCRFLTLYLDPTFAQQSRLGGPYHSADWRQTWALSASVPYFSAPILGDPTFTEATAYSLSGDGAVPLPAPIVQNATIGAYSFPQFGAQQATITVRLPPQSLSAVLSFQPQDSERTSERTFTHSQPSFVYKWNVTSIFAAGFRYKTPTGPWSPYVTGDQTIDIKGDTP</sequence>
<evidence type="ECO:0000313" key="1">
    <source>
        <dbReference type="EMBL" id="SAY43295.1"/>
    </source>
</evidence>
<protein>
    <submittedName>
        <fullName evidence="1">Uncharacterized protein</fullName>
    </submittedName>
</protein>
<accession>A0A1C3HE55</accession>